<reference evidence="2 3" key="1">
    <citation type="journal article" date="2019" name="Nat. Ecol. Evol.">
        <title>Megaphylogeny resolves global patterns of mushroom evolution.</title>
        <authorList>
            <person name="Varga T."/>
            <person name="Krizsan K."/>
            <person name="Foldi C."/>
            <person name="Dima B."/>
            <person name="Sanchez-Garcia M."/>
            <person name="Sanchez-Ramirez S."/>
            <person name="Szollosi G.J."/>
            <person name="Szarkandi J.G."/>
            <person name="Papp V."/>
            <person name="Albert L."/>
            <person name="Andreopoulos W."/>
            <person name="Angelini C."/>
            <person name="Antonin V."/>
            <person name="Barry K.W."/>
            <person name="Bougher N.L."/>
            <person name="Buchanan P."/>
            <person name="Buyck B."/>
            <person name="Bense V."/>
            <person name="Catcheside P."/>
            <person name="Chovatia M."/>
            <person name="Cooper J."/>
            <person name="Damon W."/>
            <person name="Desjardin D."/>
            <person name="Finy P."/>
            <person name="Geml J."/>
            <person name="Haridas S."/>
            <person name="Hughes K."/>
            <person name="Justo A."/>
            <person name="Karasinski D."/>
            <person name="Kautmanova I."/>
            <person name="Kiss B."/>
            <person name="Kocsube S."/>
            <person name="Kotiranta H."/>
            <person name="LaButti K.M."/>
            <person name="Lechner B.E."/>
            <person name="Liimatainen K."/>
            <person name="Lipzen A."/>
            <person name="Lukacs Z."/>
            <person name="Mihaltcheva S."/>
            <person name="Morgado L.N."/>
            <person name="Niskanen T."/>
            <person name="Noordeloos M.E."/>
            <person name="Ohm R.A."/>
            <person name="Ortiz-Santana B."/>
            <person name="Ovrebo C."/>
            <person name="Racz N."/>
            <person name="Riley R."/>
            <person name="Savchenko A."/>
            <person name="Shiryaev A."/>
            <person name="Soop K."/>
            <person name="Spirin V."/>
            <person name="Szebenyi C."/>
            <person name="Tomsovsky M."/>
            <person name="Tulloss R.E."/>
            <person name="Uehling J."/>
            <person name="Grigoriev I.V."/>
            <person name="Vagvolgyi C."/>
            <person name="Papp T."/>
            <person name="Martin F.M."/>
            <person name="Miettinen O."/>
            <person name="Hibbett D.S."/>
            <person name="Nagy L.G."/>
        </authorList>
    </citation>
    <scope>NUCLEOTIDE SEQUENCE [LARGE SCALE GENOMIC DNA]</scope>
    <source>
        <strain evidence="2 3">CBS 962.96</strain>
    </source>
</reference>
<sequence>MCLKKGRPAKYHTEEQRRAARSQWNCKYHSGRGRELRVLKRARVGEPDGMPWVPPAPPSSPLPPSSPPSSFFTNDSTTDAFLDISTPAGVRFRKRFRNAIRLNRQRKARRYGLLPSPAGSPTRLARAESEERASTVFDSQPTVVESSPTALPKRSRFVIVELDSEENSKDLSASGDARESTPENDCTLPIVSSPVYGPA</sequence>
<dbReference type="Proteomes" id="UP000297245">
    <property type="component" value="Unassembled WGS sequence"/>
</dbReference>
<feature type="region of interest" description="Disordered" evidence="1">
    <location>
        <begin position="166"/>
        <end position="199"/>
    </location>
</feature>
<organism evidence="2 3">
    <name type="scientific">Dendrothele bispora (strain CBS 962.96)</name>
    <dbReference type="NCBI Taxonomy" id="1314807"/>
    <lineage>
        <taxon>Eukaryota</taxon>
        <taxon>Fungi</taxon>
        <taxon>Dikarya</taxon>
        <taxon>Basidiomycota</taxon>
        <taxon>Agaricomycotina</taxon>
        <taxon>Agaricomycetes</taxon>
        <taxon>Agaricomycetidae</taxon>
        <taxon>Agaricales</taxon>
        <taxon>Agaricales incertae sedis</taxon>
        <taxon>Dendrothele</taxon>
    </lineage>
</organism>
<proteinExistence type="predicted"/>
<keyword evidence="3" id="KW-1185">Reference proteome</keyword>
<accession>A0A4S8LQF8</accession>
<evidence type="ECO:0000313" key="3">
    <source>
        <dbReference type="Proteomes" id="UP000297245"/>
    </source>
</evidence>
<feature type="compositionally biased region" description="Pro residues" evidence="1">
    <location>
        <begin position="52"/>
        <end position="67"/>
    </location>
</feature>
<name>A0A4S8LQF8_DENBC</name>
<dbReference type="EMBL" id="ML179316">
    <property type="protein sequence ID" value="THU91078.1"/>
    <property type="molecule type" value="Genomic_DNA"/>
</dbReference>
<feature type="region of interest" description="Disordered" evidence="1">
    <location>
        <begin position="37"/>
        <end position="74"/>
    </location>
</feature>
<feature type="compositionally biased region" description="Basic and acidic residues" evidence="1">
    <location>
        <begin position="37"/>
        <end position="46"/>
    </location>
</feature>
<protein>
    <submittedName>
        <fullName evidence="2">Uncharacterized protein</fullName>
    </submittedName>
</protein>
<feature type="region of interest" description="Disordered" evidence="1">
    <location>
        <begin position="1"/>
        <end position="22"/>
    </location>
</feature>
<dbReference type="AlphaFoldDB" id="A0A4S8LQF8"/>
<gene>
    <name evidence="2" type="ORF">K435DRAFT_863722</name>
</gene>
<feature type="compositionally biased region" description="Basic residues" evidence="1">
    <location>
        <begin position="1"/>
        <end position="10"/>
    </location>
</feature>
<evidence type="ECO:0000256" key="1">
    <source>
        <dbReference type="SAM" id="MobiDB-lite"/>
    </source>
</evidence>
<evidence type="ECO:0000313" key="2">
    <source>
        <dbReference type="EMBL" id="THU91078.1"/>
    </source>
</evidence>